<protein>
    <submittedName>
        <fullName evidence="2">Uncharacterized protein</fullName>
    </submittedName>
</protein>
<accession>A0A0H3E9V8</accession>
<sequence length="44" mass="5341">MNMELKDWMQLITSWAAIAVTIWIEVRRGKPDKKGRSKRKRRKK</sequence>
<dbReference type="KEGG" id="bbp:BBPR_0905"/>
<proteinExistence type="predicted"/>
<keyword evidence="1" id="KW-1133">Transmembrane helix</keyword>
<evidence type="ECO:0000313" key="3">
    <source>
        <dbReference type="Proteomes" id="UP000002312"/>
    </source>
</evidence>
<evidence type="ECO:0000256" key="1">
    <source>
        <dbReference type="SAM" id="Phobius"/>
    </source>
</evidence>
<dbReference type="AlphaFoldDB" id="A0A0H3E9V8"/>
<reference evidence="2 3" key="1">
    <citation type="journal article" date="2010" name="Proc. Natl. Acad. Sci. U.S.A.">
        <title>Genome analysis of Bifidobacterium bifidum PRL2010 reveals metabolic pathways for host-derived glycan foraging.</title>
        <authorList>
            <person name="Turroni F."/>
            <person name="Bottacini F."/>
            <person name="Foroni E."/>
            <person name="Mulder I."/>
            <person name="Kim J.H."/>
            <person name="Zomer A."/>
            <person name="Sanchez B."/>
            <person name="Bidossi A."/>
            <person name="Ferrarini A."/>
            <person name="Giubellini V."/>
            <person name="Delledonne M."/>
            <person name="Henrissat B."/>
            <person name="Coutinho P."/>
            <person name="Oggioni M."/>
            <person name="Fitzgerald G.F."/>
            <person name="Mills D."/>
            <person name="Margolles A."/>
            <person name="Kelly D."/>
            <person name="van Sinderen D."/>
            <person name="Ventura M."/>
        </authorList>
    </citation>
    <scope>NUCLEOTIDE SEQUENCE [LARGE SCALE GENOMIC DNA]</scope>
    <source>
        <strain evidence="2 3">PRL2010</strain>
    </source>
</reference>
<dbReference type="Proteomes" id="UP000002312">
    <property type="component" value="Chromosome"/>
</dbReference>
<evidence type="ECO:0000313" key="2">
    <source>
        <dbReference type="EMBL" id="ADP35982.1"/>
    </source>
</evidence>
<name>A0A0H3E9V8_BIFBP</name>
<keyword evidence="1" id="KW-0472">Membrane</keyword>
<feature type="transmembrane region" description="Helical" evidence="1">
    <location>
        <begin position="12"/>
        <end position="29"/>
    </location>
</feature>
<dbReference type="PATRIC" id="fig|702459.3.peg.934"/>
<dbReference type="EMBL" id="CP001840">
    <property type="protein sequence ID" value="ADP35982.1"/>
    <property type="molecule type" value="Genomic_DNA"/>
</dbReference>
<organism evidence="2 3">
    <name type="scientific">Bifidobacterium bifidum (strain PRL2010)</name>
    <dbReference type="NCBI Taxonomy" id="702459"/>
    <lineage>
        <taxon>Bacteria</taxon>
        <taxon>Bacillati</taxon>
        <taxon>Actinomycetota</taxon>
        <taxon>Actinomycetes</taxon>
        <taxon>Bifidobacteriales</taxon>
        <taxon>Bifidobacteriaceae</taxon>
        <taxon>Bifidobacterium</taxon>
    </lineage>
</organism>
<gene>
    <name evidence="2" type="ordered locus">BBPR_0905</name>
</gene>
<keyword evidence="1" id="KW-0812">Transmembrane</keyword>
<dbReference type="HOGENOM" id="CLU_3247873_0_0_11"/>